<comment type="caution">
    <text evidence="17">The sequence shown here is derived from an EMBL/GenBank/DDBJ whole genome shotgun (WGS) entry which is preliminary data.</text>
</comment>
<dbReference type="Gene3D" id="3.90.980.10">
    <property type="entry name" value="DNA primase, catalytic core, N-terminal domain"/>
    <property type="match status" value="1"/>
</dbReference>
<dbReference type="InterPro" id="IPR006171">
    <property type="entry name" value="TOPRIM_dom"/>
</dbReference>
<accession>A0A1G2MSP7</accession>
<evidence type="ECO:0000256" key="7">
    <source>
        <dbReference type="ARBA" id="ARBA00022771"/>
    </source>
</evidence>
<organism evidence="17 18">
    <name type="scientific">Candidatus Taylorbacteria bacterium RIFCSPHIGHO2_02_FULL_46_13</name>
    <dbReference type="NCBI Taxonomy" id="1802312"/>
    <lineage>
        <taxon>Bacteria</taxon>
        <taxon>Candidatus Tayloriibacteriota</taxon>
    </lineage>
</organism>
<keyword evidence="5 12" id="KW-0235">DNA replication</keyword>
<dbReference type="AlphaFoldDB" id="A0A1G2MSP7"/>
<evidence type="ECO:0000256" key="11">
    <source>
        <dbReference type="ARBA" id="ARBA00023163"/>
    </source>
</evidence>
<dbReference type="PROSITE" id="PS50880">
    <property type="entry name" value="TOPRIM"/>
    <property type="match status" value="1"/>
</dbReference>
<keyword evidence="2 12" id="KW-0639">Primosome</keyword>
<dbReference type="InterPro" id="IPR019475">
    <property type="entry name" value="DNA_primase_DnaB-bd"/>
</dbReference>
<dbReference type="PIRSF" id="PIRSF002811">
    <property type="entry name" value="DnaG"/>
    <property type="match status" value="1"/>
</dbReference>
<comment type="subunit">
    <text evidence="12">Monomer. Interacts with DnaB.</text>
</comment>
<keyword evidence="8 12" id="KW-0862">Zinc</keyword>
<feature type="zinc finger region" description="CHC2-type" evidence="12 14">
    <location>
        <begin position="35"/>
        <end position="59"/>
    </location>
</feature>
<reference evidence="17 18" key="1">
    <citation type="journal article" date="2016" name="Nat. Commun.">
        <title>Thousands of microbial genomes shed light on interconnected biogeochemical processes in an aquifer system.</title>
        <authorList>
            <person name="Anantharaman K."/>
            <person name="Brown C.T."/>
            <person name="Hug L.A."/>
            <person name="Sharon I."/>
            <person name="Castelle C.J."/>
            <person name="Probst A.J."/>
            <person name="Thomas B.C."/>
            <person name="Singh A."/>
            <person name="Wilkins M.J."/>
            <person name="Karaoz U."/>
            <person name="Brodie E.L."/>
            <person name="Williams K.H."/>
            <person name="Hubbard S.S."/>
            <person name="Banfield J.F."/>
        </authorList>
    </citation>
    <scope>NUCLEOTIDE SEQUENCE [LARGE SCALE GENOMIC DNA]</scope>
</reference>
<dbReference type="PANTHER" id="PTHR30313">
    <property type="entry name" value="DNA PRIMASE"/>
    <property type="match status" value="1"/>
</dbReference>
<keyword evidence="6 12" id="KW-0479">Metal-binding</keyword>
<keyword evidence="1 12" id="KW-0240">DNA-directed RNA polymerase</keyword>
<dbReference type="GO" id="GO:0006269">
    <property type="term" value="P:DNA replication, synthesis of primer"/>
    <property type="evidence" value="ECO:0007669"/>
    <property type="project" value="UniProtKB-UniRule"/>
</dbReference>
<dbReference type="Proteomes" id="UP000177565">
    <property type="component" value="Unassembled WGS sequence"/>
</dbReference>
<keyword evidence="7 12" id="KW-0863">Zinc-finger</keyword>
<dbReference type="InterPro" id="IPR030846">
    <property type="entry name" value="DnaG_bac"/>
</dbReference>
<dbReference type="Pfam" id="PF01807">
    <property type="entry name" value="Zn_ribbon_DnaG"/>
    <property type="match status" value="1"/>
</dbReference>
<keyword evidence="10 12" id="KW-0238">DNA-binding</keyword>
<evidence type="ECO:0000256" key="1">
    <source>
        <dbReference type="ARBA" id="ARBA00022478"/>
    </source>
</evidence>
<evidence type="ECO:0000256" key="12">
    <source>
        <dbReference type="HAMAP-Rule" id="MF_00974"/>
    </source>
</evidence>
<dbReference type="InterPro" id="IPR037068">
    <property type="entry name" value="DNA_primase_core_N_sf"/>
</dbReference>
<evidence type="ECO:0000313" key="17">
    <source>
        <dbReference type="EMBL" id="OHA26920.1"/>
    </source>
</evidence>
<comment type="catalytic activity">
    <reaction evidence="12">
        <text>ssDNA + n NTP = ssDNA/pppN(pN)n-1 hybrid + (n-1) diphosphate.</text>
        <dbReference type="EC" id="2.7.7.101"/>
    </reaction>
</comment>
<dbReference type="InterPro" id="IPR006295">
    <property type="entry name" value="DNA_primase_DnaG"/>
</dbReference>
<feature type="region of interest" description="Disordered" evidence="15">
    <location>
        <begin position="415"/>
        <end position="436"/>
    </location>
</feature>
<protein>
    <recommendedName>
        <fullName evidence="12 13">DNA primase</fullName>
        <ecNumber evidence="12">2.7.7.101</ecNumber>
    </recommendedName>
</protein>
<keyword evidence="9" id="KW-0460">Magnesium</keyword>
<proteinExistence type="inferred from homology"/>
<dbReference type="Pfam" id="PF10410">
    <property type="entry name" value="DnaB_bind"/>
    <property type="match status" value="1"/>
</dbReference>
<feature type="compositionally biased region" description="Polar residues" evidence="15">
    <location>
        <begin position="418"/>
        <end position="427"/>
    </location>
</feature>
<dbReference type="InterPro" id="IPR002694">
    <property type="entry name" value="Znf_CHC2"/>
</dbReference>
<evidence type="ECO:0000256" key="5">
    <source>
        <dbReference type="ARBA" id="ARBA00022705"/>
    </source>
</evidence>
<comment type="function">
    <text evidence="12 13">RNA polymerase that catalyzes the synthesis of short RNA molecules used as primers for DNA polymerase during DNA replication.</text>
</comment>
<dbReference type="SMART" id="SM00400">
    <property type="entry name" value="ZnF_CHCC"/>
    <property type="match status" value="1"/>
</dbReference>
<dbReference type="GO" id="GO:0000428">
    <property type="term" value="C:DNA-directed RNA polymerase complex"/>
    <property type="evidence" value="ECO:0007669"/>
    <property type="project" value="UniProtKB-KW"/>
</dbReference>
<comment type="similarity">
    <text evidence="12 13">Belongs to the DnaG primase family.</text>
</comment>
<dbReference type="FunFam" id="3.90.580.10:FF:000001">
    <property type="entry name" value="DNA primase"/>
    <property type="match status" value="1"/>
</dbReference>
<comment type="domain">
    <text evidence="12">Contains an N-terminal zinc-binding domain, a central core domain that contains the primase activity, and a C-terminal DnaB-binding domain.</text>
</comment>
<dbReference type="GO" id="GO:0003677">
    <property type="term" value="F:DNA binding"/>
    <property type="evidence" value="ECO:0007669"/>
    <property type="project" value="UniProtKB-KW"/>
</dbReference>
<dbReference type="InterPro" id="IPR050219">
    <property type="entry name" value="DnaG_primase"/>
</dbReference>
<dbReference type="SUPFAM" id="SSF57783">
    <property type="entry name" value="Zinc beta-ribbon"/>
    <property type="match status" value="1"/>
</dbReference>
<evidence type="ECO:0000259" key="16">
    <source>
        <dbReference type="PROSITE" id="PS50880"/>
    </source>
</evidence>
<evidence type="ECO:0000256" key="2">
    <source>
        <dbReference type="ARBA" id="ARBA00022515"/>
    </source>
</evidence>
<dbReference type="CDD" id="cd03364">
    <property type="entry name" value="TOPRIM_DnaG_primases"/>
    <property type="match status" value="1"/>
</dbReference>
<keyword evidence="11 12" id="KW-0804">Transcription</keyword>
<name>A0A1G2MSP7_9BACT</name>
<feature type="domain" description="Toprim" evidence="16">
    <location>
        <begin position="249"/>
        <end position="330"/>
    </location>
</feature>
<dbReference type="GO" id="GO:1990077">
    <property type="term" value="C:primosome complex"/>
    <property type="evidence" value="ECO:0007669"/>
    <property type="project" value="UniProtKB-KW"/>
</dbReference>
<keyword evidence="4 12" id="KW-0548">Nucleotidyltransferase</keyword>
<dbReference type="Gene3D" id="3.40.1360.10">
    <property type="match status" value="1"/>
</dbReference>
<evidence type="ECO:0000256" key="14">
    <source>
        <dbReference type="PIRSR" id="PIRSR002811-1"/>
    </source>
</evidence>
<dbReference type="SMART" id="SM00493">
    <property type="entry name" value="TOPRIM"/>
    <property type="match status" value="1"/>
</dbReference>
<dbReference type="InterPro" id="IPR034151">
    <property type="entry name" value="TOPRIM_DnaG_bac"/>
</dbReference>
<evidence type="ECO:0000256" key="8">
    <source>
        <dbReference type="ARBA" id="ARBA00022833"/>
    </source>
</evidence>
<dbReference type="HAMAP" id="MF_00974">
    <property type="entry name" value="DNA_primase_DnaG"/>
    <property type="match status" value="1"/>
</dbReference>
<dbReference type="EC" id="2.7.7.101" evidence="12"/>
<dbReference type="GO" id="GO:0003899">
    <property type="term" value="F:DNA-directed RNA polymerase activity"/>
    <property type="evidence" value="ECO:0007669"/>
    <property type="project" value="UniProtKB-UniRule"/>
</dbReference>
<dbReference type="InterPro" id="IPR013264">
    <property type="entry name" value="DNAG_N"/>
</dbReference>
<dbReference type="SUPFAM" id="SSF56731">
    <property type="entry name" value="DNA primase core"/>
    <property type="match status" value="1"/>
</dbReference>
<evidence type="ECO:0000256" key="13">
    <source>
        <dbReference type="PIRNR" id="PIRNR002811"/>
    </source>
</evidence>
<evidence type="ECO:0000256" key="6">
    <source>
        <dbReference type="ARBA" id="ARBA00022723"/>
    </source>
</evidence>
<dbReference type="Gene3D" id="3.90.580.10">
    <property type="entry name" value="Zinc finger, CHC2-type domain"/>
    <property type="match status" value="1"/>
</dbReference>
<evidence type="ECO:0000256" key="10">
    <source>
        <dbReference type="ARBA" id="ARBA00023125"/>
    </source>
</evidence>
<dbReference type="PANTHER" id="PTHR30313:SF2">
    <property type="entry name" value="DNA PRIMASE"/>
    <property type="match status" value="1"/>
</dbReference>
<evidence type="ECO:0000256" key="3">
    <source>
        <dbReference type="ARBA" id="ARBA00022679"/>
    </source>
</evidence>
<evidence type="ECO:0000256" key="15">
    <source>
        <dbReference type="SAM" id="MobiDB-lite"/>
    </source>
</evidence>
<evidence type="ECO:0000313" key="18">
    <source>
        <dbReference type="Proteomes" id="UP000177565"/>
    </source>
</evidence>
<dbReference type="STRING" id="1802312.A3C06_02235"/>
<gene>
    <name evidence="12" type="primary">dnaG</name>
    <name evidence="17" type="ORF">A3C06_02235</name>
</gene>
<dbReference type="NCBIfam" id="TIGR01391">
    <property type="entry name" value="dnaG"/>
    <property type="match status" value="1"/>
</dbReference>
<dbReference type="EMBL" id="MHRQ01000014">
    <property type="protein sequence ID" value="OHA26920.1"/>
    <property type="molecule type" value="Genomic_DNA"/>
</dbReference>
<dbReference type="GO" id="GO:0008270">
    <property type="term" value="F:zinc ion binding"/>
    <property type="evidence" value="ECO:0007669"/>
    <property type="project" value="UniProtKB-UniRule"/>
</dbReference>
<dbReference type="Pfam" id="PF13155">
    <property type="entry name" value="Toprim_2"/>
    <property type="match status" value="1"/>
</dbReference>
<dbReference type="GO" id="GO:0005737">
    <property type="term" value="C:cytoplasm"/>
    <property type="evidence" value="ECO:0007669"/>
    <property type="project" value="TreeGrafter"/>
</dbReference>
<evidence type="ECO:0000256" key="4">
    <source>
        <dbReference type="ARBA" id="ARBA00022695"/>
    </source>
</evidence>
<evidence type="ECO:0000256" key="9">
    <source>
        <dbReference type="ARBA" id="ARBA00022842"/>
    </source>
</evidence>
<dbReference type="Pfam" id="PF08275">
    <property type="entry name" value="DNAG_N"/>
    <property type="match status" value="1"/>
</dbReference>
<keyword evidence="3 12" id="KW-0808">Transferase</keyword>
<comment type="cofactor">
    <cofactor evidence="12 13 14">
        <name>Zn(2+)</name>
        <dbReference type="ChEBI" id="CHEBI:29105"/>
    </cofactor>
    <text evidence="12 13 14">Binds 1 zinc ion per monomer.</text>
</comment>
<sequence length="584" mass="65579">MPSPVESIKERLHIADIIGSYIKLEKAGSNLKAKCPFHNERTPSFFVSPARGSYYCFGCGAKGDMFSFVQAFEGTDFVGALRTLAHRAGIELVREDPRERGERERMFLLLETATLFFERQLKTHPSALEYLHGRGLSLDSITSWRVGFAPDAWDTFVTFALREGFTKDELEKAGLVKTEGARTYDRFRSRIMFPIFDSTGRAIAFSGRILGKEGDSIPKYLNSPETPVFSKSAILYGFDRAKLEIRRKDFAMLVEGQMDLLMCHQAGFKNTVASSGTAFTEGQITLLKRLTKRLLMVYDADKAGVQASLRSASLALSAGMEVKIVALPALTDPAELIATDLPRFKESLASSAHIIDFYLAVMLKEDLDERKLARAIRDRLLPYVAALESSIERDHFISRIANRTGIREQAIREDLQKSKNPARSTTPAEIPKETALNPRRHQAERLLLGLLFWQEHTSPPALDVVWLKKEIERIVPTSRVKKLFAEAEGLQDELTYQAESYYRGAGSLTEVARDLLSTLEEDTLKEELSVSLKELLNAEQTKDQGSKEIVLKQYHTLTTRLNAVKRGRQDFNPSAEFPDGALRG</sequence>
<dbReference type="InterPro" id="IPR036977">
    <property type="entry name" value="DNA_primase_Znf_CHC2"/>
</dbReference>